<organism evidence="3 4">
    <name type="scientific">Heligmosomoides polygyrus</name>
    <name type="common">Parasitic roundworm</name>
    <dbReference type="NCBI Taxonomy" id="6339"/>
    <lineage>
        <taxon>Eukaryota</taxon>
        <taxon>Metazoa</taxon>
        <taxon>Ecdysozoa</taxon>
        <taxon>Nematoda</taxon>
        <taxon>Chromadorea</taxon>
        <taxon>Rhabditida</taxon>
        <taxon>Rhabditina</taxon>
        <taxon>Rhabditomorpha</taxon>
        <taxon>Strongyloidea</taxon>
        <taxon>Heligmosomidae</taxon>
        <taxon>Heligmosomoides</taxon>
    </lineage>
</organism>
<reference evidence="2 3" key="1">
    <citation type="submission" date="2018-11" db="EMBL/GenBank/DDBJ databases">
        <authorList>
            <consortium name="Pathogen Informatics"/>
        </authorList>
    </citation>
    <scope>NUCLEOTIDE SEQUENCE [LARGE SCALE GENOMIC DNA]</scope>
</reference>
<dbReference type="EMBL" id="UZAH01043999">
    <property type="protein sequence ID" value="VDP63880.1"/>
    <property type="molecule type" value="Genomic_DNA"/>
</dbReference>
<dbReference type="AlphaFoldDB" id="A0A183GXL0"/>
<evidence type="ECO:0000313" key="2">
    <source>
        <dbReference type="EMBL" id="VDP63880.1"/>
    </source>
</evidence>
<sequence length="137" mass="15345">MTALDRERIAIVVFTVIDRHQGIAIPPEAHPGAEDAPGVRHTIDIIVHARTTDTNTDRIGEKDRIRQEDDIDLHPLTSHSSPPGDKATTIALGDHFRVHHRSTLYRRRITSSNSFNKHIWHAGHQAYISLVSVLALC</sequence>
<dbReference type="Proteomes" id="UP000050761">
    <property type="component" value="Unassembled WGS sequence"/>
</dbReference>
<keyword evidence="3" id="KW-1185">Reference proteome</keyword>
<evidence type="ECO:0000256" key="1">
    <source>
        <dbReference type="SAM" id="MobiDB-lite"/>
    </source>
</evidence>
<proteinExistence type="predicted"/>
<name>A0A183GXL0_HELPZ</name>
<reference evidence="4" key="2">
    <citation type="submission" date="2019-09" db="UniProtKB">
        <authorList>
            <consortium name="WormBaseParasite"/>
        </authorList>
    </citation>
    <scope>IDENTIFICATION</scope>
</reference>
<feature type="region of interest" description="Disordered" evidence="1">
    <location>
        <begin position="55"/>
        <end position="85"/>
    </location>
</feature>
<evidence type="ECO:0000313" key="4">
    <source>
        <dbReference type="WBParaSite" id="HPBE_0002743001-mRNA-1"/>
    </source>
</evidence>
<dbReference type="WBParaSite" id="HPBE_0002743001-mRNA-1">
    <property type="protein sequence ID" value="HPBE_0002743001-mRNA-1"/>
    <property type="gene ID" value="HPBE_0002743001"/>
</dbReference>
<evidence type="ECO:0000313" key="3">
    <source>
        <dbReference type="Proteomes" id="UP000050761"/>
    </source>
</evidence>
<accession>A0A3P8FDI4</accession>
<protein>
    <submittedName>
        <fullName evidence="2 4">Uncharacterized protein</fullName>
    </submittedName>
</protein>
<gene>
    <name evidence="2" type="ORF">HPBE_LOCUS27429</name>
</gene>
<feature type="compositionally biased region" description="Basic and acidic residues" evidence="1">
    <location>
        <begin position="55"/>
        <end position="68"/>
    </location>
</feature>
<accession>A0A183GXL0</accession>